<evidence type="ECO:0000313" key="2">
    <source>
        <dbReference type="Proteomes" id="UP001056291"/>
    </source>
</evidence>
<dbReference type="EMBL" id="CP098747">
    <property type="protein sequence ID" value="USG60461.1"/>
    <property type="molecule type" value="Genomic_DNA"/>
</dbReference>
<evidence type="ECO:0000313" key="1">
    <source>
        <dbReference type="EMBL" id="USG60461.1"/>
    </source>
</evidence>
<gene>
    <name evidence="1" type="ORF">NBZ79_14945</name>
</gene>
<dbReference type="CDD" id="cd03443">
    <property type="entry name" value="PaaI_thioesterase"/>
    <property type="match status" value="1"/>
</dbReference>
<sequence>MTTETDFTRPSQFLHLQPFANTYGVTVVDEKPGSVVLEAPYLESLSTLPDLFPTSSIGAVGDMAAISSCMSMLPKGWACATLDFTVKMTGQARGEKLIARGRVLQAGKSFSVGSADVYTVCDGKETLCGVVMATGRNFPLK</sequence>
<dbReference type="Gene3D" id="3.10.129.10">
    <property type="entry name" value="Hotdog Thioesterase"/>
    <property type="match status" value="1"/>
</dbReference>
<name>A0ABY4W735_9PROT</name>
<dbReference type="Proteomes" id="UP001056291">
    <property type="component" value="Chromosome"/>
</dbReference>
<keyword evidence="2" id="KW-1185">Reference proteome</keyword>
<proteinExistence type="predicted"/>
<organism evidence="1 2">
    <name type="scientific">Sneathiella marina</name>
    <dbReference type="NCBI Taxonomy" id="2950108"/>
    <lineage>
        <taxon>Bacteria</taxon>
        <taxon>Pseudomonadati</taxon>
        <taxon>Pseudomonadota</taxon>
        <taxon>Alphaproteobacteria</taxon>
        <taxon>Sneathiellales</taxon>
        <taxon>Sneathiellaceae</taxon>
        <taxon>Sneathiella</taxon>
    </lineage>
</organism>
<accession>A0ABY4W735</accession>
<dbReference type="SUPFAM" id="SSF54637">
    <property type="entry name" value="Thioesterase/thiol ester dehydrase-isomerase"/>
    <property type="match status" value="1"/>
</dbReference>
<dbReference type="RefSeq" id="WP_251933342.1">
    <property type="nucleotide sequence ID" value="NZ_CP098747.1"/>
</dbReference>
<reference evidence="1" key="1">
    <citation type="submission" date="2022-06" db="EMBL/GenBank/DDBJ databases">
        <title>Sneathiella actinostolidae sp. nov., isolated from a sea anemonein the Western Pacific Ocean.</title>
        <authorList>
            <person name="Wei M.J."/>
        </authorList>
    </citation>
    <scope>NUCLEOTIDE SEQUENCE</scope>
    <source>
        <strain evidence="1">PHK-P5</strain>
    </source>
</reference>
<dbReference type="InterPro" id="IPR029069">
    <property type="entry name" value="HotDog_dom_sf"/>
</dbReference>
<protein>
    <submittedName>
        <fullName evidence="1">PaaI family thioesterase</fullName>
    </submittedName>
</protein>